<reference evidence="2" key="1">
    <citation type="journal article" date="2020" name="Stud. Mycol.">
        <title>101 Dothideomycetes genomes: a test case for predicting lifestyles and emergence of pathogens.</title>
        <authorList>
            <person name="Haridas S."/>
            <person name="Albert R."/>
            <person name="Binder M."/>
            <person name="Bloem J."/>
            <person name="Labutti K."/>
            <person name="Salamov A."/>
            <person name="Andreopoulos B."/>
            <person name="Baker S."/>
            <person name="Barry K."/>
            <person name="Bills G."/>
            <person name="Bluhm B."/>
            <person name="Cannon C."/>
            <person name="Castanera R."/>
            <person name="Culley D."/>
            <person name="Daum C."/>
            <person name="Ezra D."/>
            <person name="Gonzalez J."/>
            <person name="Henrissat B."/>
            <person name="Kuo A."/>
            <person name="Liang C."/>
            <person name="Lipzen A."/>
            <person name="Lutzoni F."/>
            <person name="Magnuson J."/>
            <person name="Mondo S."/>
            <person name="Nolan M."/>
            <person name="Ohm R."/>
            <person name="Pangilinan J."/>
            <person name="Park H.-J."/>
            <person name="Ramirez L."/>
            <person name="Alfaro M."/>
            <person name="Sun H."/>
            <person name="Tritt A."/>
            <person name="Yoshinaga Y."/>
            <person name="Zwiers L.-H."/>
            <person name="Turgeon B."/>
            <person name="Goodwin S."/>
            <person name="Spatafora J."/>
            <person name="Crous P."/>
            <person name="Grigoriev I."/>
        </authorList>
    </citation>
    <scope>NUCLEOTIDE SEQUENCE</scope>
    <source>
        <strain evidence="2">CBS 113818</strain>
    </source>
</reference>
<dbReference type="EMBL" id="MU006258">
    <property type="protein sequence ID" value="KAF2818179.1"/>
    <property type="molecule type" value="Genomic_DNA"/>
</dbReference>
<dbReference type="AlphaFoldDB" id="A0A6A6ZBV5"/>
<feature type="compositionally biased region" description="Basic and acidic residues" evidence="1">
    <location>
        <begin position="97"/>
        <end position="108"/>
    </location>
</feature>
<keyword evidence="3" id="KW-1185">Reference proteome</keyword>
<name>A0A6A6ZBV5_9PLEO</name>
<feature type="compositionally biased region" description="Polar residues" evidence="1">
    <location>
        <begin position="425"/>
        <end position="447"/>
    </location>
</feature>
<feature type="compositionally biased region" description="Basic and acidic residues" evidence="1">
    <location>
        <begin position="465"/>
        <end position="480"/>
    </location>
</feature>
<proteinExistence type="predicted"/>
<gene>
    <name evidence="2" type="ORF">CC86DRAFT_472984</name>
</gene>
<dbReference type="OrthoDB" id="3695057at2759"/>
<evidence type="ECO:0000256" key="1">
    <source>
        <dbReference type="SAM" id="MobiDB-lite"/>
    </source>
</evidence>
<protein>
    <submittedName>
        <fullName evidence="2">Uncharacterized protein</fullName>
    </submittedName>
</protein>
<sequence>MASSKRERLSQALDCFSPGEVAGDIILKACFSRFFERGTCNECCNLLPEKFRPQEVFTCIQSLRLPNTHVTVQPHESCVATPSDVSKPADATPHAGTPRDDLTPHDTTDLPVVVTAPPKELTPVAAYFEAKYPNLKGTRRQTLTKITQRSLEAVQYGIPHQTSVSKCFTSKDPVALAKKVYQMAYEPLLFRKARLYFLNAVDLAASSATELLVGRNRKDDAFYKISKDLRVKKKDVIEAYNVGSKYLTCMEYGGPASLSYIEGSKSDILRLTDDDIEALCIFRKIERLDAERDFRGRDCIVACEIVSDLVHIGLEPTDIAKGSTRLTKFMGQHVDMESLVRHGKVLPKEHLEVGANSARKRHKTGNEGGCFHIPTFRSDTGTAGGSETLCDGNVGLDDRVRRSGGAPNHQAVVACGINANVASQSVQSSRQTNNFHPSSSRSGQAAISQRRESDEEQEASSGDTDVGHRPQPDITQHDDQIGSTTTLDDARPSVHATEMRQQSSLSYASSSPIEQFLPSLSLNAMTRVTEQCGVSEHNSTGRGAGSNDDKHQAGNSDQFYTGNDSDCNGETTRLREYIGEEDQRDIEAFGKTWHLF</sequence>
<feature type="compositionally biased region" description="Polar residues" evidence="1">
    <location>
        <begin position="553"/>
        <end position="569"/>
    </location>
</feature>
<evidence type="ECO:0000313" key="3">
    <source>
        <dbReference type="Proteomes" id="UP000799424"/>
    </source>
</evidence>
<feature type="region of interest" description="Disordered" evidence="1">
    <location>
        <begin position="535"/>
        <end position="569"/>
    </location>
</feature>
<organism evidence="2 3">
    <name type="scientific">Ophiobolus disseminans</name>
    <dbReference type="NCBI Taxonomy" id="1469910"/>
    <lineage>
        <taxon>Eukaryota</taxon>
        <taxon>Fungi</taxon>
        <taxon>Dikarya</taxon>
        <taxon>Ascomycota</taxon>
        <taxon>Pezizomycotina</taxon>
        <taxon>Dothideomycetes</taxon>
        <taxon>Pleosporomycetidae</taxon>
        <taxon>Pleosporales</taxon>
        <taxon>Pleosporineae</taxon>
        <taxon>Phaeosphaeriaceae</taxon>
        <taxon>Ophiobolus</taxon>
    </lineage>
</organism>
<accession>A0A6A6ZBV5</accession>
<dbReference type="Proteomes" id="UP000799424">
    <property type="component" value="Unassembled WGS sequence"/>
</dbReference>
<feature type="region of interest" description="Disordered" evidence="1">
    <location>
        <begin position="79"/>
        <end position="111"/>
    </location>
</feature>
<evidence type="ECO:0000313" key="2">
    <source>
        <dbReference type="EMBL" id="KAF2818179.1"/>
    </source>
</evidence>
<feature type="region of interest" description="Disordered" evidence="1">
    <location>
        <begin position="425"/>
        <end position="510"/>
    </location>
</feature>